<gene>
    <name evidence="2" type="ORF">BLNAU_17988</name>
</gene>
<reference evidence="2 3" key="1">
    <citation type="journal article" date="2022" name="bioRxiv">
        <title>Genomics of Preaxostyla Flagellates Illuminates Evolutionary Transitions and the Path Towards Mitochondrial Loss.</title>
        <authorList>
            <person name="Novak L.V.F."/>
            <person name="Treitli S.C."/>
            <person name="Pyrih J."/>
            <person name="Halakuc P."/>
            <person name="Pipaliya S.V."/>
            <person name="Vacek V."/>
            <person name="Brzon O."/>
            <person name="Soukal P."/>
            <person name="Eme L."/>
            <person name="Dacks J.B."/>
            <person name="Karnkowska A."/>
            <person name="Elias M."/>
            <person name="Hampl V."/>
        </authorList>
    </citation>
    <scope>NUCLEOTIDE SEQUENCE [LARGE SCALE GENOMIC DNA]</scope>
    <source>
        <strain evidence="2">NAU3</strain>
        <tissue evidence="2">Gut</tissue>
    </source>
</reference>
<evidence type="ECO:0000313" key="2">
    <source>
        <dbReference type="EMBL" id="KAK2947065.1"/>
    </source>
</evidence>
<dbReference type="EMBL" id="JARBJD010000211">
    <property type="protein sequence ID" value="KAK2947065.1"/>
    <property type="molecule type" value="Genomic_DNA"/>
</dbReference>
<sequence length="378" mass="39818">MDGKRDPKKGVQFSECEALDLPGAGLFIQNCDPQLDDVNFTSCLGKKDTSYSYGSGIYSTGNSNPVIANSHFVSCKSENQGAGGYLGGPSARIENCTFKLCQSAGFGAAMRIASTSCEIKGCLIDQCQSTTIDTPLIFYDIPLGTLTITNTSITKSVGTGTQGGALRVNSKSFRMTNVQIVDITLNRPTIHYNAQGAAGYIKTVSSDFTDCRFEKCTSAQRAGALSYTNSAGILTQCTFDTCIAEAGNGGAVEIDGTSSVAFVSCIFTACSSGNGDGGAVWANVIANAISFKEGSVRTCSATGSGGGLFVSLVSRTTGTVKLENVEFGKESADLNLCSGSGTDIYVHTTTVPSILNPGTHRRLLHHSKEYRNQHFRRK</sequence>
<evidence type="ECO:0000259" key="1">
    <source>
        <dbReference type="Pfam" id="PF13229"/>
    </source>
</evidence>
<accession>A0ABQ9XA31</accession>
<protein>
    <recommendedName>
        <fullName evidence="1">Right handed beta helix domain-containing protein</fullName>
    </recommendedName>
</protein>
<comment type="caution">
    <text evidence="2">The sequence shown here is derived from an EMBL/GenBank/DDBJ whole genome shotgun (WGS) entry which is preliminary data.</text>
</comment>
<evidence type="ECO:0000313" key="3">
    <source>
        <dbReference type="Proteomes" id="UP001281761"/>
    </source>
</evidence>
<organism evidence="2 3">
    <name type="scientific">Blattamonas nauphoetae</name>
    <dbReference type="NCBI Taxonomy" id="2049346"/>
    <lineage>
        <taxon>Eukaryota</taxon>
        <taxon>Metamonada</taxon>
        <taxon>Preaxostyla</taxon>
        <taxon>Oxymonadida</taxon>
        <taxon>Blattamonas</taxon>
    </lineage>
</organism>
<dbReference type="InterPro" id="IPR011050">
    <property type="entry name" value="Pectin_lyase_fold/virulence"/>
</dbReference>
<dbReference type="Pfam" id="PF13229">
    <property type="entry name" value="Beta_helix"/>
    <property type="match status" value="1"/>
</dbReference>
<dbReference type="SUPFAM" id="SSF51126">
    <property type="entry name" value="Pectin lyase-like"/>
    <property type="match status" value="1"/>
</dbReference>
<dbReference type="Proteomes" id="UP001281761">
    <property type="component" value="Unassembled WGS sequence"/>
</dbReference>
<name>A0ABQ9XA31_9EUKA</name>
<keyword evidence="3" id="KW-1185">Reference proteome</keyword>
<proteinExistence type="predicted"/>
<dbReference type="InterPro" id="IPR039448">
    <property type="entry name" value="Beta_helix"/>
</dbReference>
<feature type="domain" description="Right handed beta helix" evidence="1">
    <location>
        <begin position="10"/>
        <end position="160"/>
    </location>
</feature>